<dbReference type="InterPro" id="IPR022637">
    <property type="entry name" value="DNA_polIII_beta_cen"/>
</dbReference>
<keyword evidence="6" id="KW-0235">DNA replication</keyword>
<dbReference type="AlphaFoldDB" id="A0A0J6XNA1"/>
<dbReference type="GO" id="GO:0006271">
    <property type="term" value="P:DNA strand elongation involved in DNA replication"/>
    <property type="evidence" value="ECO:0007669"/>
    <property type="project" value="TreeGrafter"/>
</dbReference>
<feature type="domain" description="HTH merR-type" evidence="10">
    <location>
        <begin position="1"/>
        <end position="71"/>
    </location>
</feature>
<dbReference type="InterPro" id="IPR000551">
    <property type="entry name" value="MerR-type_HTH_dom"/>
</dbReference>
<dbReference type="InterPro" id="IPR009061">
    <property type="entry name" value="DNA-bd_dom_put_sf"/>
</dbReference>
<protein>
    <submittedName>
        <fullName evidence="11">DNA polymerase III subunit beta</fullName>
    </submittedName>
</protein>
<feature type="region of interest" description="Disordered" evidence="9">
    <location>
        <begin position="183"/>
        <end position="212"/>
    </location>
</feature>
<evidence type="ECO:0000256" key="2">
    <source>
        <dbReference type="ARBA" id="ARBA00010752"/>
    </source>
</evidence>
<dbReference type="GO" id="GO:0006355">
    <property type="term" value="P:regulation of DNA-templated transcription"/>
    <property type="evidence" value="ECO:0007669"/>
    <property type="project" value="InterPro"/>
</dbReference>
<evidence type="ECO:0000256" key="6">
    <source>
        <dbReference type="ARBA" id="ARBA00022705"/>
    </source>
</evidence>
<comment type="similarity">
    <text evidence="2">Belongs to the beta sliding clamp family.</text>
</comment>
<evidence type="ECO:0000256" key="4">
    <source>
        <dbReference type="ARBA" id="ARBA00022679"/>
    </source>
</evidence>
<keyword evidence="8" id="KW-0238">DNA-binding</keyword>
<evidence type="ECO:0000256" key="3">
    <source>
        <dbReference type="ARBA" id="ARBA00022490"/>
    </source>
</evidence>
<dbReference type="SUPFAM" id="SSF55979">
    <property type="entry name" value="DNA clamp"/>
    <property type="match status" value="1"/>
</dbReference>
<dbReference type="GO" id="GO:0009360">
    <property type="term" value="C:DNA polymerase III complex"/>
    <property type="evidence" value="ECO:0007669"/>
    <property type="project" value="InterPro"/>
</dbReference>
<accession>A0A0J6XNA1</accession>
<keyword evidence="4" id="KW-0808">Transferase</keyword>
<proteinExistence type="inferred from homology"/>
<evidence type="ECO:0000256" key="9">
    <source>
        <dbReference type="SAM" id="MobiDB-lite"/>
    </source>
</evidence>
<evidence type="ECO:0000313" key="11">
    <source>
        <dbReference type="EMBL" id="KMO96198.1"/>
    </source>
</evidence>
<dbReference type="PATRIC" id="fig|66430.4.peg.6633"/>
<dbReference type="PROSITE" id="PS50937">
    <property type="entry name" value="HTH_MERR_2"/>
    <property type="match status" value="1"/>
</dbReference>
<name>A0A0J6XNA1_9ACTN</name>
<gene>
    <name evidence="11" type="ORF">ACS04_19575</name>
</gene>
<dbReference type="InterPro" id="IPR046938">
    <property type="entry name" value="DNA_clamp_sf"/>
</dbReference>
<evidence type="ECO:0000256" key="7">
    <source>
        <dbReference type="ARBA" id="ARBA00022932"/>
    </source>
</evidence>
<evidence type="ECO:0000256" key="5">
    <source>
        <dbReference type="ARBA" id="ARBA00022695"/>
    </source>
</evidence>
<feature type="compositionally biased region" description="Low complexity" evidence="9">
    <location>
        <begin position="183"/>
        <end position="207"/>
    </location>
</feature>
<evidence type="ECO:0000256" key="1">
    <source>
        <dbReference type="ARBA" id="ARBA00004496"/>
    </source>
</evidence>
<dbReference type="SMART" id="SM00480">
    <property type="entry name" value="POL3Bc"/>
    <property type="match status" value="1"/>
</dbReference>
<dbReference type="SMART" id="SM00422">
    <property type="entry name" value="HTH_MERR"/>
    <property type="match status" value="1"/>
</dbReference>
<comment type="subcellular location">
    <subcellularLocation>
        <location evidence="1">Cytoplasm</location>
    </subcellularLocation>
</comment>
<evidence type="ECO:0000256" key="8">
    <source>
        <dbReference type="ARBA" id="ARBA00023125"/>
    </source>
</evidence>
<dbReference type="Proteomes" id="UP000035932">
    <property type="component" value="Unassembled WGS sequence"/>
</dbReference>
<reference evidence="11 12" key="1">
    <citation type="submission" date="2015-06" db="EMBL/GenBank/DDBJ databases">
        <title>Recapitulation of the evolution of biosynthetic gene clusters reveals hidden chemical diversity on bacterial genomes.</title>
        <authorList>
            <person name="Cruz-Morales P."/>
            <person name="Martinez-Guerrero C."/>
            <person name="Morales-Escalante M.A."/>
            <person name="Yanez-Guerra L.A."/>
            <person name="Kopp J.F."/>
            <person name="Feldmann J."/>
            <person name="Ramos-Aboites H.E."/>
            <person name="Barona-Gomez F."/>
        </authorList>
    </citation>
    <scope>NUCLEOTIDE SEQUENCE [LARGE SCALE GENOMIC DNA]</scope>
    <source>
        <strain evidence="11 12">ATCC 31245</strain>
    </source>
</reference>
<keyword evidence="5" id="KW-0548">Nucleotidyltransferase</keyword>
<keyword evidence="12" id="KW-1185">Reference proteome</keyword>
<dbReference type="CDD" id="cd01107">
    <property type="entry name" value="HTH_BmrR"/>
    <property type="match status" value="1"/>
</dbReference>
<dbReference type="GO" id="GO:0003677">
    <property type="term" value="F:DNA binding"/>
    <property type="evidence" value="ECO:0007669"/>
    <property type="project" value="UniProtKB-KW"/>
</dbReference>
<dbReference type="GO" id="GO:0005737">
    <property type="term" value="C:cytoplasm"/>
    <property type="evidence" value="ECO:0007669"/>
    <property type="project" value="UniProtKB-SubCell"/>
</dbReference>
<evidence type="ECO:0000313" key="12">
    <source>
        <dbReference type="Proteomes" id="UP000035932"/>
    </source>
</evidence>
<keyword evidence="7" id="KW-0239">DNA-directed DNA polymerase</keyword>
<dbReference type="OrthoDB" id="7849865at2"/>
<comment type="caution">
    <text evidence="11">The sequence shown here is derived from an EMBL/GenBank/DDBJ whole genome shotgun (WGS) entry which is preliminary data.</text>
</comment>
<dbReference type="InterPro" id="IPR001001">
    <property type="entry name" value="DNA_polIII_beta"/>
</dbReference>
<dbReference type="PANTHER" id="PTHR30478">
    <property type="entry name" value="DNA POLYMERASE III SUBUNIT BETA"/>
    <property type="match status" value="1"/>
</dbReference>
<dbReference type="RefSeq" id="WP_048477948.1">
    <property type="nucleotide sequence ID" value="NZ_JBIRUD010000008.1"/>
</dbReference>
<evidence type="ECO:0000259" key="10">
    <source>
        <dbReference type="PROSITE" id="PS50937"/>
    </source>
</evidence>
<dbReference type="GO" id="GO:0008408">
    <property type="term" value="F:3'-5' exonuclease activity"/>
    <property type="evidence" value="ECO:0007669"/>
    <property type="project" value="InterPro"/>
</dbReference>
<keyword evidence="3" id="KW-0963">Cytoplasm</keyword>
<dbReference type="PANTHER" id="PTHR30478:SF0">
    <property type="entry name" value="BETA SLIDING CLAMP"/>
    <property type="match status" value="1"/>
</dbReference>
<dbReference type="GO" id="GO:0003887">
    <property type="term" value="F:DNA-directed DNA polymerase activity"/>
    <property type="evidence" value="ECO:0007669"/>
    <property type="project" value="UniProtKB-KW"/>
</dbReference>
<dbReference type="Pfam" id="PF02767">
    <property type="entry name" value="DNA_pol3_beta_2"/>
    <property type="match status" value="1"/>
</dbReference>
<dbReference type="Gene3D" id="3.10.150.10">
    <property type="entry name" value="DNA Polymerase III, subunit A, domain 2"/>
    <property type="match status" value="1"/>
</dbReference>
<dbReference type="STRING" id="66430.ACS04_19575"/>
<dbReference type="Pfam" id="PF13411">
    <property type="entry name" value="MerR_1"/>
    <property type="match status" value="1"/>
</dbReference>
<organism evidence="11 12">
    <name type="scientific">Streptomyces roseus</name>
    <dbReference type="NCBI Taxonomy" id="66430"/>
    <lineage>
        <taxon>Bacteria</taxon>
        <taxon>Bacillati</taxon>
        <taxon>Actinomycetota</taxon>
        <taxon>Actinomycetes</taxon>
        <taxon>Kitasatosporales</taxon>
        <taxon>Streptomycetaceae</taxon>
        <taxon>Streptomyces</taxon>
    </lineage>
</organism>
<dbReference type="Gene3D" id="1.10.1660.10">
    <property type="match status" value="1"/>
</dbReference>
<dbReference type="EMBL" id="LFML01000075">
    <property type="protein sequence ID" value="KMO96198.1"/>
    <property type="molecule type" value="Genomic_DNA"/>
</dbReference>
<dbReference type="SUPFAM" id="SSF46955">
    <property type="entry name" value="Putative DNA-binding domain"/>
    <property type="match status" value="1"/>
</dbReference>
<sequence>MRSIGEMGRDSGLGVSALRFYDRAGVLVPAWVDPATGYRWYAPEQLGEARLLARLRRSGMPLADIRLVLAGWAGGDTGLVPRLLDGHLRRLESGLAEAREELSAVRALLGHKETSMTTATATARLTLPGAGLAAALDAVRYAAGTDPELPVLGGIHFDIEGDALHLVATDRYRMAVARTSATGAATPADGAAATASDSTSDSACDPAGHGGGGRVQVTVPLPLADAMRALLTDGAPARLTVDGGRVELETQGRQVAGQSLGEDFPDYRRLTLLPEGRRLPLDVPALRRALGGQEAEVCVLVLTDTVTVGDEDCAGDRVGVNPAYLLDALAAGEELLLEYIGPKAPLVLLRPDVEDAFSLLMPVSLEA</sequence>